<dbReference type="Proteomes" id="UP001325479">
    <property type="component" value="Chromosome"/>
</dbReference>
<dbReference type="RefSeq" id="WP_114810901.1">
    <property type="nucleotide sequence ID" value="NZ_CP139965.1"/>
</dbReference>
<organism evidence="3 4">
    <name type="scientific">Paraburkholderia kururiensis</name>
    <dbReference type="NCBI Taxonomy" id="984307"/>
    <lineage>
        <taxon>Bacteria</taxon>
        <taxon>Pseudomonadati</taxon>
        <taxon>Pseudomonadota</taxon>
        <taxon>Betaproteobacteria</taxon>
        <taxon>Burkholderiales</taxon>
        <taxon>Burkholderiaceae</taxon>
        <taxon>Paraburkholderia</taxon>
    </lineage>
</organism>
<keyword evidence="1 2" id="KW-0732">Signal</keyword>
<dbReference type="EMBL" id="CP139965">
    <property type="protein sequence ID" value="WQD80068.1"/>
    <property type="molecule type" value="Genomic_DNA"/>
</dbReference>
<evidence type="ECO:0000313" key="4">
    <source>
        <dbReference type="Proteomes" id="UP001325479"/>
    </source>
</evidence>
<protein>
    <submittedName>
        <fullName evidence="3">Outer membrane protein assembly factor BamE</fullName>
    </submittedName>
</protein>
<feature type="signal peptide" evidence="2">
    <location>
        <begin position="1"/>
        <end position="19"/>
    </location>
</feature>
<evidence type="ECO:0000256" key="1">
    <source>
        <dbReference type="ARBA" id="ARBA00022729"/>
    </source>
</evidence>
<sequence>MPKRFISLLAACAAMTCVAGCDEQKVADAVNAIKPDPMAFGHLQPGVSTLDDARRDAGKPEIVWQNEDGSTRLEYPRGPNGTHTYMLDFDANGRLVAITQALSAANIARVVPGMTKDDVRRLLGKPAQVAQYALSQEEVWSWHWDEGGVSRDAMFNAHFSPDGVVVKTSRSEAPGHEQP</sequence>
<evidence type="ECO:0000313" key="3">
    <source>
        <dbReference type="EMBL" id="WQD80068.1"/>
    </source>
</evidence>
<keyword evidence="4" id="KW-1185">Reference proteome</keyword>
<evidence type="ECO:0000256" key="2">
    <source>
        <dbReference type="SAM" id="SignalP"/>
    </source>
</evidence>
<proteinExistence type="predicted"/>
<dbReference type="InterPro" id="IPR037873">
    <property type="entry name" value="BamE-like"/>
</dbReference>
<dbReference type="Gene3D" id="3.30.1450.10">
    <property type="match status" value="1"/>
</dbReference>
<gene>
    <name evidence="3" type="primary">bamE</name>
    <name evidence="3" type="ORF">U0042_10490</name>
</gene>
<feature type="chain" id="PRO_5045663220" evidence="2">
    <location>
        <begin position="20"/>
        <end position="179"/>
    </location>
</feature>
<reference evidence="3 4" key="1">
    <citation type="submission" date="2023-12" db="EMBL/GenBank/DDBJ databases">
        <title>Genome sequencing and assembly of bacterial species from a model synthetic community.</title>
        <authorList>
            <person name="Hogle S.L."/>
        </authorList>
    </citation>
    <scope>NUCLEOTIDE SEQUENCE [LARGE SCALE GENOMIC DNA]</scope>
    <source>
        <strain evidence="3 4">HAMBI 2494</strain>
    </source>
</reference>
<accession>A0ABZ0WRN9</accession>
<name>A0ABZ0WRN9_9BURK</name>